<comment type="caution">
    <text evidence="1">The sequence shown here is derived from an EMBL/GenBank/DDBJ whole genome shotgun (WGS) entry which is preliminary data.</text>
</comment>
<reference evidence="1" key="1">
    <citation type="submission" date="2021-08" db="EMBL/GenBank/DDBJ databases">
        <title>The first chromosome-level gecko genome reveals the dynamic sex chromosomes of Neotropical dwarf geckos (Sphaerodactylidae: Sphaerodactylus).</title>
        <authorList>
            <person name="Pinto B.J."/>
            <person name="Keating S.E."/>
            <person name="Gamble T."/>
        </authorList>
    </citation>
    <scope>NUCLEOTIDE SEQUENCE</scope>
    <source>
        <strain evidence="1">TG3544</strain>
    </source>
</reference>
<dbReference type="Proteomes" id="UP000827872">
    <property type="component" value="Linkage Group LG01"/>
</dbReference>
<gene>
    <name evidence="1" type="ORF">K3G42_021720</name>
</gene>
<name>A0ACB8GAG8_9SAUR</name>
<proteinExistence type="predicted"/>
<sequence>MKESYAVAQDAKMTDNSPQDRNKAVWLIFFILGLGTLLPWNFFMTATMYFTSRLGGPQNISFVDGATDTNVTGRMEEPHSTYLQSIFNNMMTLCAMLPLLIFTCLNSFIHQRIPQQVRILSSLIAIFVVFMITAILVKISMEPLPFFTITMIKIVVINSFGAILQGSLFGLAGLLPASYTTPIMSGQGLAGTFAALAMICAIASGSELADSAFGYFITACVVILLAVGSYMVLPRLDFFRYYSMKDKAEYLNHEDHSELETKVDLIKKDEPNGLEPKIPANGASHVPNHKSSVLSIFRKIWVTAVCVCLVFTITIGVFPAVTADVKSTIAGKKTLWDAYFIPVSCFLVFNVFDWAGRSLTAVCLWPGKDSSLLPFMVIFRVIFIPLFMLCNVQTRRNMPVFFAHDGWYITFMIFFSISNGYLASLCMCFGPKKVLPHEAETAGTIMAFFLSLGLALGAVFSFLFRHVI</sequence>
<keyword evidence="2" id="KW-1185">Reference proteome</keyword>
<accession>A0ACB8GAG8</accession>
<organism evidence="1 2">
    <name type="scientific">Sphaerodactylus townsendi</name>
    <dbReference type="NCBI Taxonomy" id="933632"/>
    <lineage>
        <taxon>Eukaryota</taxon>
        <taxon>Metazoa</taxon>
        <taxon>Chordata</taxon>
        <taxon>Craniata</taxon>
        <taxon>Vertebrata</taxon>
        <taxon>Euteleostomi</taxon>
        <taxon>Lepidosauria</taxon>
        <taxon>Squamata</taxon>
        <taxon>Bifurcata</taxon>
        <taxon>Gekkota</taxon>
        <taxon>Sphaerodactylidae</taxon>
        <taxon>Sphaerodactylus</taxon>
    </lineage>
</organism>
<evidence type="ECO:0000313" key="1">
    <source>
        <dbReference type="EMBL" id="KAH8016683.1"/>
    </source>
</evidence>
<evidence type="ECO:0000313" key="2">
    <source>
        <dbReference type="Proteomes" id="UP000827872"/>
    </source>
</evidence>
<protein>
    <submittedName>
        <fullName evidence="1">Uncharacterized protein</fullName>
    </submittedName>
</protein>
<dbReference type="EMBL" id="CM037614">
    <property type="protein sequence ID" value="KAH8016683.1"/>
    <property type="molecule type" value="Genomic_DNA"/>
</dbReference>